<proteinExistence type="predicted"/>
<dbReference type="Proteomes" id="UP000315471">
    <property type="component" value="Unassembled WGS sequence"/>
</dbReference>
<keyword evidence="2" id="KW-1185">Reference proteome</keyword>
<comment type="caution">
    <text evidence="1">The sequence shown here is derived from an EMBL/GenBank/DDBJ whole genome shotgun (WGS) entry which is preliminary data.</text>
</comment>
<name>A0A5C6DPE7_9BACT</name>
<sequence>MQSDISRRRFLGAAGARLWNDGGDDISTDEFGIQTAKNLGKRVAEVTLRLK</sequence>
<dbReference type="AlphaFoldDB" id="A0A5C6DPE7"/>
<accession>A0A5C6DPE7</accession>
<reference evidence="1 2" key="1">
    <citation type="submission" date="2019-02" db="EMBL/GenBank/DDBJ databases">
        <title>Deep-cultivation of Planctomycetes and their phenomic and genomic characterization uncovers novel biology.</title>
        <authorList>
            <person name="Wiegand S."/>
            <person name="Jogler M."/>
            <person name="Boedeker C."/>
            <person name="Pinto D."/>
            <person name="Vollmers J."/>
            <person name="Rivas-Marin E."/>
            <person name="Kohn T."/>
            <person name="Peeters S.H."/>
            <person name="Heuer A."/>
            <person name="Rast P."/>
            <person name="Oberbeckmann S."/>
            <person name="Bunk B."/>
            <person name="Jeske O."/>
            <person name="Meyerdierks A."/>
            <person name="Storesund J.E."/>
            <person name="Kallscheuer N."/>
            <person name="Luecker S."/>
            <person name="Lage O.M."/>
            <person name="Pohl T."/>
            <person name="Merkel B.J."/>
            <person name="Hornburger P."/>
            <person name="Mueller R.-W."/>
            <person name="Bruemmer F."/>
            <person name="Labrenz M."/>
            <person name="Spormann A.M."/>
            <person name="Op Den Camp H."/>
            <person name="Overmann J."/>
            <person name="Amann R."/>
            <person name="Jetten M.S.M."/>
            <person name="Mascher T."/>
            <person name="Medema M.H."/>
            <person name="Devos D.P."/>
            <person name="Kaster A.-K."/>
            <person name="Ovreas L."/>
            <person name="Rohde M."/>
            <person name="Galperin M.Y."/>
            <person name="Jogler C."/>
        </authorList>
    </citation>
    <scope>NUCLEOTIDE SEQUENCE [LARGE SCALE GENOMIC DNA]</scope>
    <source>
        <strain evidence="1 2">Q31b</strain>
    </source>
</reference>
<dbReference type="RefSeq" id="WP_197172001.1">
    <property type="nucleotide sequence ID" value="NZ_SJPY01000007.1"/>
</dbReference>
<evidence type="ECO:0000313" key="1">
    <source>
        <dbReference type="EMBL" id="TWU37757.1"/>
    </source>
</evidence>
<organism evidence="1 2">
    <name type="scientific">Novipirellula aureliae</name>
    <dbReference type="NCBI Taxonomy" id="2527966"/>
    <lineage>
        <taxon>Bacteria</taxon>
        <taxon>Pseudomonadati</taxon>
        <taxon>Planctomycetota</taxon>
        <taxon>Planctomycetia</taxon>
        <taxon>Pirellulales</taxon>
        <taxon>Pirellulaceae</taxon>
        <taxon>Novipirellula</taxon>
    </lineage>
</organism>
<gene>
    <name evidence="1" type="ORF">Q31b_45460</name>
</gene>
<protein>
    <submittedName>
        <fullName evidence="1">Uncharacterized protein</fullName>
    </submittedName>
</protein>
<evidence type="ECO:0000313" key="2">
    <source>
        <dbReference type="Proteomes" id="UP000315471"/>
    </source>
</evidence>
<dbReference type="EMBL" id="SJPY01000007">
    <property type="protein sequence ID" value="TWU37757.1"/>
    <property type="molecule type" value="Genomic_DNA"/>
</dbReference>